<dbReference type="Gene3D" id="2.40.10.170">
    <property type="match status" value="1"/>
</dbReference>
<dbReference type="PANTHER" id="PTHR38447:SF1">
    <property type="entry name" value="RNA POLYMERASE-BINDING TRANSCRIPTION FACTOR CARD"/>
    <property type="match status" value="1"/>
</dbReference>
<dbReference type="SUPFAM" id="SSF141259">
    <property type="entry name" value="CarD-like"/>
    <property type="match status" value="1"/>
</dbReference>
<dbReference type="InterPro" id="IPR036101">
    <property type="entry name" value="CarD-like/TRCF_RID_sf"/>
</dbReference>
<dbReference type="EMBL" id="MCHY01000008">
    <property type="protein sequence ID" value="RKD24048.1"/>
    <property type="molecule type" value="Genomic_DNA"/>
</dbReference>
<evidence type="ECO:0000313" key="3">
    <source>
        <dbReference type="Proteomes" id="UP000284219"/>
    </source>
</evidence>
<dbReference type="Gene3D" id="1.20.58.1290">
    <property type="entry name" value="CarD-like, C-terminal domain"/>
    <property type="match status" value="1"/>
</dbReference>
<comment type="caution">
    <text evidence="2">The sequence shown here is derived from an EMBL/GenBank/DDBJ whole genome shotgun (WGS) entry which is preliminary data.</text>
</comment>
<feature type="domain" description="CarD-like/TRCF RNAP-interacting" evidence="1">
    <location>
        <begin position="1"/>
        <end position="111"/>
    </location>
</feature>
<dbReference type="PANTHER" id="PTHR38447">
    <property type="entry name" value="TRANSCRIPTION FACTOR YDEB-RELATED"/>
    <property type="match status" value="1"/>
</dbReference>
<dbReference type="InterPro" id="IPR042215">
    <property type="entry name" value="CarD-like_C"/>
</dbReference>
<proteinExistence type="predicted"/>
<dbReference type="InterPro" id="IPR052531">
    <property type="entry name" value="CarD-like_regulator"/>
</dbReference>
<accession>A0A419SJH0</accession>
<organism evidence="2 3">
    <name type="scientific">Ammoniphilus oxalaticus</name>
    <dbReference type="NCBI Taxonomy" id="66863"/>
    <lineage>
        <taxon>Bacteria</taxon>
        <taxon>Bacillati</taxon>
        <taxon>Bacillota</taxon>
        <taxon>Bacilli</taxon>
        <taxon>Bacillales</taxon>
        <taxon>Paenibacillaceae</taxon>
        <taxon>Aneurinibacillus group</taxon>
        <taxon>Ammoniphilus</taxon>
    </lineage>
</organism>
<dbReference type="Proteomes" id="UP000284219">
    <property type="component" value="Unassembled WGS sequence"/>
</dbReference>
<dbReference type="RefSeq" id="WP_211329327.1">
    <property type="nucleotide sequence ID" value="NZ_MCHY01000008.1"/>
</dbReference>
<keyword evidence="3" id="KW-1185">Reference proteome</keyword>
<protein>
    <submittedName>
        <fullName evidence="2">CarD family transcriptional regulator</fullName>
    </submittedName>
</protein>
<dbReference type="Pfam" id="PF02559">
    <property type="entry name" value="CarD_TRCF_RID"/>
    <property type="match status" value="1"/>
</dbReference>
<dbReference type="InterPro" id="IPR003711">
    <property type="entry name" value="CarD-like/TRCF_RID"/>
</dbReference>
<gene>
    <name evidence="2" type="ORF">BEP19_06465</name>
</gene>
<sequence>MFQVGDKIFYPMHGAGIIENIEEREVLGMRKNYYILQFPFTNMTILLPIDTVEKVGLREIVDKKSLRKVETFLREAESPTVDNWQQRYRENVSILKGGDIFGLAQVVKSLILRSRSRGLSNSEKRLLEDAKQYLISEIALIKNIEEEEADQFIEDTIP</sequence>
<evidence type="ECO:0000313" key="2">
    <source>
        <dbReference type="EMBL" id="RKD24048.1"/>
    </source>
</evidence>
<reference evidence="2 3" key="1">
    <citation type="submission" date="2016-08" db="EMBL/GenBank/DDBJ databases">
        <title>Novel Firmicute Genomes.</title>
        <authorList>
            <person name="Poppleton D.I."/>
            <person name="Gribaldo S."/>
        </authorList>
    </citation>
    <scope>NUCLEOTIDE SEQUENCE [LARGE SCALE GENOMIC DNA]</scope>
    <source>
        <strain evidence="2 3">RAOx-1</strain>
    </source>
</reference>
<dbReference type="SMART" id="SM01058">
    <property type="entry name" value="CarD_TRCF"/>
    <property type="match status" value="1"/>
</dbReference>
<evidence type="ECO:0000259" key="1">
    <source>
        <dbReference type="SMART" id="SM01058"/>
    </source>
</evidence>
<dbReference type="Pfam" id="PF21095">
    <property type="entry name" value="CarD_C"/>
    <property type="match status" value="1"/>
</dbReference>
<dbReference type="InterPro" id="IPR048792">
    <property type="entry name" value="CarD_C"/>
</dbReference>
<dbReference type="GO" id="GO:0009303">
    <property type="term" value="P:rRNA transcription"/>
    <property type="evidence" value="ECO:0007669"/>
    <property type="project" value="TreeGrafter"/>
</dbReference>
<name>A0A419SJH0_9BACL</name>
<dbReference type="AlphaFoldDB" id="A0A419SJH0"/>